<evidence type="ECO:0000256" key="6">
    <source>
        <dbReference type="ARBA" id="ARBA00022777"/>
    </source>
</evidence>
<dbReference type="Gene3D" id="3.30.565.10">
    <property type="entry name" value="Histidine kinase-like ATPase, C-terminal domain"/>
    <property type="match status" value="1"/>
</dbReference>
<evidence type="ECO:0000256" key="1">
    <source>
        <dbReference type="ARBA" id="ARBA00000085"/>
    </source>
</evidence>
<dbReference type="CDD" id="cd00082">
    <property type="entry name" value="HisKA"/>
    <property type="match status" value="1"/>
</dbReference>
<keyword evidence="3" id="KW-0597">Phosphoprotein</keyword>
<evidence type="ECO:0000259" key="11">
    <source>
        <dbReference type="PROSITE" id="PS50113"/>
    </source>
</evidence>
<dbReference type="PROSITE" id="PS50113">
    <property type="entry name" value="PAC"/>
    <property type="match status" value="1"/>
</dbReference>
<dbReference type="GO" id="GO:0005524">
    <property type="term" value="F:ATP binding"/>
    <property type="evidence" value="ECO:0007669"/>
    <property type="project" value="UniProtKB-KW"/>
</dbReference>
<proteinExistence type="predicted"/>
<reference evidence="12" key="1">
    <citation type="submission" date="2020-07" db="EMBL/GenBank/DDBJ databases">
        <title>Huge and variable diversity of episymbiotic CPR bacteria and DPANN archaea in groundwater ecosystems.</title>
        <authorList>
            <person name="He C.Y."/>
            <person name="Keren R."/>
            <person name="Whittaker M."/>
            <person name="Farag I.F."/>
            <person name="Doudna J."/>
            <person name="Cate J.H.D."/>
            <person name="Banfield J.F."/>
        </authorList>
    </citation>
    <scope>NUCLEOTIDE SEQUENCE</scope>
    <source>
        <strain evidence="12">NC_groundwater_672_Ag_B-0.1um_62_36</strain>
    </source>
</reference>
<evidence type="ECO:0000313" key="12">
    <source>
        <dbReference type="EMBL" id="MBI2877645.1"/>
    </source>
</evidence>
<dbReference type="InterPro" id="IPR003661">
    <property type="entry name" value="HisK_dim/P_dom"/>
</dbReference>
<keyword evidence="9" id="KW-1133">Transmembrane helix</keyword>
<gene>
    <name evidence="12" type="ORF">HYY20_12265</name>
</gene>
<feature type="domain" description="Histidine kinase" evidence="10">
    <location>
        <begin position="434"/>
        <end position="651"/>
    </location>
</feature>
<feature type="transmembrane region" description="Helical" evidence="9">
    <location>
        <begin position="164"/>
        <end position="183"/>
    </location>
</feature>
<dbReference type="PANTHER" id="PTHR43065:SF10">
    <property type="entry name" value="PEROXIDE STRESS-ACTIVATED HISTIDINE KINASE MAK3"/>
    <property type="match status" value="1"/>
</dbReference>
<dbReference type="Proteomes" id="UP000769766">
    <property type="component" value="Unassembled WGS sequence"/>
</dbReference>
<dbReference type="InterPro" id="IPR036890">
    <property type="entry name" value="HATPase_C_sf"/>
</dbReference>
<dbReference type="SUPFAM" id="SSF55785">
    <property type="entry name" value="PYP-like sensor domain (PAS domain)"/>
    <property type="match status" value="1"/>
</dbReference>
<dbReference type="InterPro" id="IPR003594">
    <property type="entry name" value="HATPase_dom"/>
</dbReference>
<feature type="transmembrane region" description="Helical" evidence="9">
    <location>
        <begin position="258"/>
        <end position="280"/>
    </location>
</feature>
<evidence type="ECO:0000259" key="10">
    <source>
        <dbReference type="PROSITE" id="PS50109"/>
    </source>
</evidence>
<protein>
    <recommendedName>
        <fullName evidence="2">histidine kinase</fullName>
        <ecNumber evidence="2">2.7.13.3</ecNumber>
    </recommendedName>
</protein>
<dbReference type="AlphaFoldDB" id="A0A932G1V1"/>
<keyword evidence="4" id="KW-0808">Transferase</keyword>
<dbReference type="EMBL" id="JACPRF010000376">
    <property type="protein sequence ID" value="MBI2877645.1"/>
    <property type="molecule type" value="Genomic_DNA"/>
</dbReference>
<dbReference type="InterPro" id="IPR004358">
    <property type="entry name" value="Sig_transdc_His_kin-like_C"/>
</dbReference>
<dbReference type="EC" id="2.7.13.3" evidence="2"/>
<keyword evidence="7" id="KW-0067">ATP-binding</keyword>
<feature type="transmembrane region" description="Helical" evidence="9">
    <location>
        <begin position="189"/>
        <end position="206"/>
    </location>
</feature>
<organism evidence="12 13">
    <name type="scientific">Tectimicrobiota bacterium</name>
    <dbReference type="NCBI Taxonomy" id="2528274"/>
    <lineage>
        <taxon>Bacteria</taxon>
        <taxon>Pseudomonadati</taxon>
        <taxon>Nitrospinota/Tectimicrobiota group</taxon>
        <taxon>Candidatus Tectimicrobiota</taxon>
    </lineage>
</organism>
<dbReference type="Pfam" id="PF08448">
    <property type="entry name" value="PAS_4"/>
    <property type="match status" value="1"/>
</dbReference>
<dbReference type="SUPFAM" id="SSF55874">
    <property type="entry name" value="ATPase domain of HSP90 chaperone/DNA topoisomerase II/histidine kinase"/>
    <property type="match status" value="1"/>
</dbReference>
<name>A0A932G1V1_UNCTE</name>
<dbReference type="Gene3D" id="1.10.287.130">
    <property type="match status" value="1"/>
</dbReference>
<evidence type="ECO:0000256" key="4">
    <source>
        <dbReference type="ARBA" id="ARBA00022679"/>
    </source>
</evidence>
<accession>A0A932G1V1</accession>
<keyword evidence="6" id="KW-0418">Kinase</keyword>
<evidence type="ECO:0000256" key="5">
    <source>
        <dbReference type="ARBA" id="ARBA00022741"/>
    </source>
</evidence>
<feature type="transmembrane region" description="Helical" evidence="9">
    <location>
        <begin position="108"/>
        <end position="127"/>
    </location>
</feature>
<feature type="transmembrane region" description="Helical" evidence="9">
    <location>
        <begin position="50"/>
        <end position="70"/>
    </location>
</feature>
<dbReference type="Pfam" id="PF02518">
    <property type="entry name" value="HATPase_c"/>
    <property type="match status" value="1"/>
</dbReference>
<sequence length="651" mass="71300">MTRQQKNARPSTLGWIPLALGAWAVIFGAYELMERGLLQGADLRTLHLLHILRGTLTSFVLAALVAWYIIRRGIFEEEPGAAEYFKTLALGEEAHNELEKRLLWLIRLRWVAIVGVLLTMAFATLVVPLLSSYAVLALGLIVALMVLYNIGFGVAITAVQAPKALAFAQVLLDLIALTLMLHFSGGIENPFFAFFVFHVIIASILLRKRESYLVAALTCVLFSSLVVLEHTGLIRHYSLGLLLGSGGEGLSASAPPYSLLYTGGILTAFVATTLFSVYFATTIMEDLRQRQQDLVAAGELLAQEKAKLDDIVSSIGAGLMVCNGDHHILWSNPKVQEWFGPLREGERSPLWCQQPRDCPMEEALETGRTSSCQRTLSLGGAPHHFIVTFSPIRDARGKATHALGLIQEITRMKEMEIQLVQAGKMVAVGQLASGIAHEINNPLATVAASAELLGDLAQGETLQALKEFEPFPRHLKRIEEHVYRCKEIIQSLLGFVRKEEVGLSAVRVEDVLEETLKLLGPRALADPRRIVWDRGELLPLVWANPRQLQQVFTNLLLNALDALDGEGTVTVRSFRQNGVVTVEVADTGAGIRPEHLSRIFDPFFTTKPPGRGTGLGLYLCHQILESLGGKISVTSHPGEGSTFSVALPAVR</sequence>
<evidence type="ECO:0000256" key="9">
    <source>
        <dbReference type="SAM" id="Phobius"/>
    </source>
</evidence>
<dbReference type="InterPro" id="IPR000700">
    <property type="entry name" value="PAS-assoc_C"/>
</dbReference>
<feature type="transmembrane region" description="Helical" evidence="9">
    <location>
        <begin position="213"/>
        <end position="238"/>
    </location>
</feature>
<dbReference type="Pfam" id="PF25323">
    <property type="entry name" value="6TM_PilS"/>
    <property type="match status" value="1"/>
</dbReference>
<dbReference type="InterPro" id="IPR035965">
    <property type="entry name" value="PAS-like_dom_sf"/>
</dbReference>
<comment type="catalytic activity">
    <reaction evidence="1">
        <text>ATP + protein L-histidine = ADP + protein N-phospho-L-histidine.</text>
        <dbReference type="EC" id="2.7.13.3"/>
    </reaction>
</comment>
<evidence type="ECO:0000313" key="13">
    <source>
        <dbReference type="Proteomes" id="UP000769766"/>
    </source>
</evidence>
<evidence type="ECO:0000256" key="8">
    <source>
        <dbReference type="ARBA" id="ARBA00023012"/>
    </source>
</evidence>
<dbReference type="InterPro" id="IPR005467">
    <property type="entry name" value="His_kinase_dom"/>
</dbReference>
<dbReference type="PROSITE" id="PS50109">
    <property type="entry name" value="HIS_KIN"/>
    <property type="match status" value="1"/>
</dbReference>
<keyword evidence="5" id="KW-0547">Nucleotide-binding</keyword>
<dbReference type="PRINTS" id="PR00344">
    <property type="entry name" value="BCTRLSENSOR"/>
</dbReference>
<evidence type="ECO:0000256" key="2">
    <source>
        <dbReference type="ARBA" id="ARBA00012438"/>
    </source>
</evidence>
<evidence type="ECO:0000256" key="3">
    <source>
        <dbReference type="ARBA" id="ARBA00022553"/>
    </source>
</evidence>
<comment type="caution">
    <text evidence="12">The sequence shown here is derived from an EMBL/GenBank/DDBJ whole genome shotgun (WGS) entry which is preliminary data.</text>
</comment>
<feature type="transmembrane region" description="Helical" evidence="9">
    <location>
        <begin position="133"/>
        <end position="157"/>
    </location>
</feature>
<dbReference type="SMART" id="SM00387">
    <property type="entry name" value="HATPase_c"/>
    <property type="match status" value="1"/>
</dbReference>
<feature type="domain" description="PAC" evidence="11">
    <location>
        <begin position="369"/>
        <end position="421"/>
    </location>
</feature>
<keyword evidence="9" id="KW-0472">Membrane</keyword>
<dbReference type="InterPro" id="IPR013656">
    <property type="entry name" value="PAS_4"/>
</dbReference>
<dbReference type="SMART" id="SM00388">
    <property type="entry name" value="HisKA"/>
    <property type="match status" value="1"/>
</dbReference>
<dbReference type="Pfam" id="PF00512">
    <property type="entry name" value="HisKA"/>
    <property type="match status" value="1"/>
</dbReference>
<dbReference type="InterPro" id="IPR036097">
    <property type="entry name" value="HisK_dim/P_sf"/>
</dbReference>
<dbReference type="Gene3D" id="3.30.450.20">
    <property type="entry name" value="PAS domain"/>
    <property type="match status" value="1"/>
</dbReference>
<evidence type="ECO:0000256" key="7">
    <source>
        <dbReference type="ARBA" id="ARBA00022840"/>
    </source>
</evidence>
<dbReference type="SUPFAM" id="SSF47384">
    <property type="entry name" value="Homodimeric domain of signal transducing histidine kinase"/>
    <property type="match status" value="1"/>
</dbReference>
<dbReference type="GO" id="GO:0000155">
    <property type="term" value="F:phosphorelay sensor kinase activity"/>
    <property type="evidence" value="ECO:0007669"/>
    <property type="project" value="InterPro"/>
</dbReference>
<keyword evidence="9" id="KW-0812">Transmembrane</keyword>
<keyword evidence="8" id="KW-0902">Two-component regulatory system</keyword>
<dbReference type="PANTHER" id="PTHR43065">
    <property type="entry name" value="SENSOR HISTIDINE KINASE"/>
    <property type="match status" value="1"/>
</dbReference>
<feature type="transmembrane region" description="Helical" evidence="9">
    <location>
        <begin position="12"/>
        <end position="30"/>
    </location>
</feature>